<keyword evidence="5 7" id="KW-0949">S-adenosyl-L-methionine</keyword>
<dbReference type="HAMAP" id="MF_01057">
    <property type="entry name" value="tRNA_methyltr_TrmB"/>
    <property type="match status" value="1"/>
</dbReference>
<feature type="binding site" evidence="7">
    <location>
        <position position="133"/>
    </location>
    <ligand>
        <name>substrate</name>
    </ligand>
</feature>
<comment type="caution">
    <text evidence="8">The sequence shown here is derived from an EMBL/GenBank/DDBJ whole genome shotgun (WGS) entry which is preliminary data.</text>
</comment>
<dbReference type="PROSITE" id="PS51625">
    <property type="entry name" value="SAM_MT_TRMB"/>
    <property type="match status" value="1"/>
</dbReference>
<comment type="similarity">
    <text evidence="7">Belongs to the class I-like SAM-binding methyltransferase superfamily. TrmB family.</text>
</comment>
<keyword evidence="3 7" id="KW-0489">Methyltransferase</keyword>
<comment type="function">
    <text evidence="2 7">Catalyzes the formation of N(7)-methylguanine at position 46 (m7G46) in tRNA.</text>
</comment>
<dbReference type="EMBL" id="JACGWT010000001">
    <property type="protein sequence ID" value="MBA8793151.1"/>
    <property type="molecule type" value="Genomic_DNA"/>
</dbReference>
<evidence type="ECO:0000256" key="3">
    <source>
        <dbReference type="ARBA" id="ARBA00022603"/>
    </source>
</evidence>
<dbReference type="UniPathway" id="UPA00989"/>
<keyword evidence="9" id="KW-1185">Reference proteome</keyword>
<proteinExistence type="inferred from homology"/>
<dbReference type="AlphaFoldDB" id="A0A7W3IQ28"/>
<reference evidence="8 9" key="1">
    <citation type="submission" date="2020-07" db="EMBL/GenBank/DDBJ databases">
        <title>Sequencing the genomes of 1000 actinobacteria strains.</title>
        <authorList>
            <person name="Klenk H.-P."/>
        </authorList>
    </citation>
    <scope>NUCLEOTIDE SEQUENCE [LARGE SCALE GENOMIC DNA]</scope>
    <source>
        <strain evidence="8 9">DSM 100723</strain>
    </source>
</reference>
<evidence type="ECO:0000256" key="1">
    <source>
        <dbReference type="ARBA" id="ARBA00000142"/>
    </source>
</evidence>
<evidence type="ECO:0000256" key="2">
    <source>
        <dbReference type="ARBA" id="ARBA00003015"/>
    </source>
</evidence>
<organism evidence="8 9">
    <name type="scientific">Microlunatus kandeliicorticis</name>
    <dbReference type="NCBI Taxonomy" id="1759536"/>
    <lineage>
        <taxon>Bacteria</taxon>
        <taxon>Bacillati</taxon>
        <taxon>Actinomycetota</taxon>
        <taxon>Actinomycetes</taxon>
        <taxon>Propionibacteriales</taxon>
        <taxon>Propionibacteriaceae</taxon>
        <taxon>Microlunatus</taxon>
    </lineage>
</organism>
<feature type="binding site" evidence="7">
    <location>
        <position position="56"/>
    </location>
    <ligand>
        <name>S-adenosyl-L-methionine</name>
        <dbReference type="ChEBI" id="CHEBI:59789"/>
    </ligand>
</feature>
<accession>A0A7W3IQ28</accession>
<dbReference type="InterPro" id="IPR029063">
    <property type="entry name" value="SAM-dependent_MTases_sf"/>
</dbReference>
<gene>
    <name evidence="7" type="primary">trmB</name>
    <name evidence="8" type="ORF">FHX74_000745</name>
</gene>
<dbReference type="RefSeq" id="WP_328823596.1">
    <property type="nucleotide sequence ID" value="NZ_JACGWT010000001.1"/>
</dbReference>
<feature type="binding site" evidence="7">
    <location>
        <begin position="197"/>
        <end position="200"/>
    </location>
    <ligand>
        <name>substrate</name>
    </ligand>
</feature>
<protein>
    <recommendedName>
        <fullName evidence="7">tRNA (guanine-N(7)-)-methyltransferase</fullName>
        <ecNumber evidence="7">2.1.1.33</ecNumber>
    </recommendedName>
    <alternativeName>
        <fullName evidence="7">tRNA (guanine(46)-N(7))-methyltransferase</fullName>
    </alternativeName>
    <alternativeName>
        <fullName evidence="7">tRNA(m7G46)-methyltransferase</fullName>
    </alternativeName>
</protein>
<dbReference type="Pfam" id="PF02390">
    <property type="entry name" value="Methyltransf_4"/>
    <property type="match status" value="1"/>
</dbReference>
<evidence type="ECO:0000256" key="4">
    <source>
        <dbReference type="ARBA" id="ARBA00022679"/>
    </source>
</evidence>
<evidence type="ECO:0000256" key="6">
    <source>
        <dbReference type="ARBA" id="ARBA00022694"/>
    </source>
</evidence>
<dbReference type="GO" id="GO:0008176">
    <property type="term" value="F:tRNA (guanine(46)-N7)-methyltransferase activity"/>
    <property type="evidence" value="ECO:0007669"/>
    <property type="project" value="UniProtKB-UniRule"/>
</dbReference>
<keyword evidence="6 7" id="KW-0819">tRNA processing</keyword>
<evidence type="ECO:0000313" key="9">
    <source>
        <dbReference type="Proteomes" id="UP000523079"/>
    </source>
</evidence>
<feature type="binding site" evidence="7">
    <location>
        <position position="165"/>
    </location>
    <ligand>
        <name>substrate</name>
    </ligand>
</feature>
<dbReference type="EC" id="2.1.1.33" evidence="7"/>
<dbReference type="GO" id="GO:0043527">
    <property type="term" value="C:tRNA methyltransferase complex"/>
    <property type="evidence" value="ECO:0007669"/>
    <property type="project" value="TreeGrafter"/>
</dbReference>
<comment type="pathway">
    <text evidence="7">tRNA modification; N(7)-methylguanine-tRNA biosynthesis.</text>
</comment>
<dbReference type="Gene3D" id="3.40.50.150">
    <property type="entry name" value="Vaccinia Virus protein VP39"/>
    <property type="match status" value="1"/>
</dbReference>
<dbReference type="InterPro" id="IPR055361">
    <property type="entry name" value="tRNA_methyltr_TrmB_bact"/>
</dbReference>
<dbReference type="CDD" id="cd02440">
    <property type="entry name" value="AdoMet_MTases"/>
    <property type="match status" value="1"/>
</dbReference>
<feature type="binding site" evidence="7">
    <location>
        <position position="108"/>
    </location>
    <ligand>
        <name>S-adenosyl-L-methionine</name>
        <dbReference type="ChEBI" id="CHEBI:59789"/>
    </ligand>
</feature>
<comment type="catalytic activity">
    <reaction evidence="1 7">
        <text>guanosine(46) in tRNA + S-adenosyl-L-methionine = N(7)-methylguanosine(46) in tRNA + S-adenosyl-L-homocysteine</text>
        <dbReference type="Rhea" id="RHEA:42708"/>
        <dbReference type="Rhea" id="RHEA-COMP:10188"/>
        <dbReference type="Rhea" id="RHEA-COMP:10189"/>
        <dbReference type="ChEBI" id="CHEBI:57856"/>
        <dbReference type="ChEBI" id="CHEBI:59789"/>
        <dbReference type="ChEBI" id="CHEBI:74269"/>
        <dbReference type="ChEBI" id="CHEBI:74480"/>
        <dbReference type="EC" id="2.1.1.33"/>
    </reaction>
</comment>
<evidence type="ECO:0000313" key="8">
    <source>
        <dbReference type="EMBL" id="MBA8793151.1"/>
    </source>
</evidence>
<sequence length="218" mass="24847">MRRSDRLSKAQQKWWDARADDWVVEVPRGEGRLSIAPDHVLRPAELFGREAPLVVEIGPGMGDSLAPMAAARPDVDVLAFEVYQPAVARILAKLDRAGADNVRIVQADAAEGLARLDREIDELWTFFPDPWHKTKHRKRRLVTTAFADLVATRLRPGGCWRLATDWDDYAKQMHRVLDPHPAFEPLPGGRWEERPLTKFEQRGLDAGRTITDLGYRRR</sequence>
<dbReference type="InterPro" id="IPR003358">
    <property type="entry name" value="tRNA_(Gua-N-7)_MeTrfase_Trmb"/>
</dbReference>
<feature type="binding site" evidence="7">
    <location>
        <position position="129"/>
    </location>
    <ligand>
        <name>S-adenosyl-L-methionine</name>
        <dbReference type="ChEBI" id="CHEBI:59789"/>
    </ligand>
</feature>
<comment type="caution">
    <text evidence="7">Lacks conserved residue(s) required for the propagation of feature annotation.</text>
</comment>
<dbReference type="NCBIfam" id="TIGR00091">
    <property type="entry name" value="tRNA (guanosine(46)-N7)-methyltransferase TrmB"/>
    <property type="match status" value="1"/>
</dbReference>
<name>A0A7W3IQ28_9ACTN</name>
<evidence type="ECO:0000256" key="5">
    <source>
        <dbReference type="ARBA" id="ARBA00022691"/>
    </source>
</evidence>
<dbReference type="PANTHER" id="PTHR23417">
    <property type="entry name" value="3-DEOXY-D-MANNO-OCTULOSONIC-ACID TRANSFERASE/TRNA GUANINE-N 7 - -METHYLTRANSFERASE"/>
    <property type="match status" value="1"/>
</dbReference>
<dbReference type="SUPFAM" id="SSF53335">
    <property type="entry name" value="S-adenosyl-L-methionine-dependent methyltransferases"/>
    <property type="match status" value="1"/>
</dbReference>
<evidence type="ECO:0000256" key="7">
    <source>
        <dbReference type="HAMAP-Rule" id="MF_01057"/>
    </source>
</evidence>
<dbReference type="PANTHER" id="PTHR23417:SF14">
    <property type="entry name" value="PENTACOTRIPEPTIDE-REPEAT REGION OF PRORP DOMAIN-CONTAINING PROTEIN"/>
    <property type="match status" value="1"/>
</dbReference>
<dbReference type="Proteomes" id="UP000523079">
    <property type="component" value="Unassembled WGS sequence"/>
</dbReference>
<keyword evidence="4 7" id="KW-0808">Transferase</keyword>
<feature type="binding site" evidence="7">
    <location>
        <position position="81"/>
    </location>
    <ligand>
        <name>S-adenosyl-L-methionine</name>
        <dbReference type="ChEBI" id="CHEBI:59789"/>
    </ligand>
</feature>